<dbReference type="Pfam" id="PF00990">
    <property type="entry name" value="GGDEF"/>
    <property type="match status" value="1"/>
</dbReference>
<feature type="domain" description="HAMP" evidence="6">
    <location>
        <begin position="188"/>
        <end position="241"/>
    </location>
</feature>
<gene>
    <name evidence="8" type="ORF">GW590_12315</name>
</gene>
<dbReference type="Gene3D" id="3.30.70.270">
    <property type="match status" value="1"/>
</dbReference>
<dbReference type="EMBL" id="JAADJU010000006">
    <property type="protein sequence ID" value="NMP27642.1"/>
    <property type="molecule type" value="Genomic_DNA"/>
</dbReference>
<dbReference type="PROSITE" id="PS50885">
    <property type="entry name" value="HAMP"/>
    <property type="match status" value="1"/>
</dbReference>
<dbReference type="Proteomes" id="UP000585363">
    <property type="component" value="Unassembled WGS sequence"/>
</dbReference>
<dbReference type="FunFam" id="3.30.70.270:FF:000001">
    <property type="entry name" value="Diguanylate cyclase domain protein"/>
    <property type="match status" value="1"/>
</dbReference>
<comment type="cofactor">
    <cofactor evidence="1">
        <name>Mg(2+)</name>
        <dbReference type="ChEBI" id="CHEBI:18420"/>
    </cofactor>
</comment>
<dbReference type="SMART" id="SM00267">
    <property type="entry name" value="GGDEF"/>
    <property type="match status" value="1"/>
</dbReference>
<dbReference type="Pfam" id="PF17152">
    <property type="entry name" value="CHASE8"/>
    <property type="match status" value="1"/>
</dbReference>
<dbReference type="InterPro" id="IPR003660">
    <property type="entry name" value="HAMP_dom"/>
</dbReference>
<comment type="catalytic activity">
    <reaction evidence="4">
        <text>2 GTP = 3',3'-c-di-GMP + 2 diphosphate</text>
        <dbReference type="Rhea" id="RHEA:24898"/>
        <dbReference type="ChEBI" id="CHEBI:33019"/>
        <dbReference type="ChEBI" id="CHEBI:37565"/>
        <dbReference type="ChEBI" id="CHEBI:58805"/>
        <dbReference type="EC" id="2.7.7.65"/>
    </reaction>
</comment>
<dbReference type="InterPro" id="IPR000160">
    <property type="entry name" value="GGDEF_dom"/>
</dbReference>
<reference evidence="8 9" key="1">
    <citation type="submission" date="2020-01" db="EMBL/GenBank/DDBJ databases">
        <authorList>
            <person name="Lee S.D."/>
        </authorList>
    </citation>
    <scope>NUCLEOTIDE SEQUENCE [LARGE SCALE GENOMIC DNA]</scope>
    <source>
        <strain evidence="8 9">SAP-1</strain>
    </source>
</reference>
<dbReference type="Gene3D" id="6.10.340.10">
    <property type="match status" value="1"/>
</dbReference>
<evidence type="ECO:0000256" key="3">
    <source>
        <dbReference type="ARBA" id="ARBA00012528"/>
    </source>
</evidence>
<feature type="domain" description="GGDEF" evidence="7">
    <location>
        <begin position="283"/>
        <end position="417"/>
    </location>
</feature>
<dbReference type="CDD" id="cd01949">
    <property type="entry name" value="GGDEF"/>
    <property type="match status" value="1"/>
</dbReference>
<keyword evidence="9" id="KW-1185">Reference proteome</keyword>
<evidence type="ECO:0000259" key="7">
    <source>
        <dbReference type="PROSITE" id="PS50887"/>
    </source>
</evidence>
<dbReference type="EC" id="2.7.7.65" evidence="3"/>
<comment type="caution">
    <text evidence="8">The sequence shown here is derived from an EMBL/GenBank/DDBJ whole genome shotgun (WGS) entry which is preliminary data.</text>
</comment>
<keyword evidence="5" id="KW-0812">Transmembrane</keyword>
<dbReference type="NCBIfam" id="TIGR00254">
    <property type="entry name" value="GGDEF"/>
    <property type="match status" value="1"/>
</dbReference>
<feature type="transmembrane region" description="Helical" evidence="5">
    <location>
        <begin position="160"/>
        <end position="182"/>
    </location>
</feature>
<evidence type="ECO:0000259" key="6">
    <source>
        <dbReference type="PROSITE" id="PS50885"/>
    </source>
</evidence>
<dbReference type="GO" id="GO:0052621">
    <property type="term" value="F:diguanylate cyclase activity"/>
    <property type="evidence" value="ECO:0007669"/>
    <property type="project" value="UniProtKB-EC"/>
</dbReference>
<keyword evidence="5" id="KW-0472">Membrane</keyword>
<protein>
    <recommendedName>
        <fullName evidence="3">diguanylate cyclase</fullName>
        <ecNumber evidence="3">2.7.7.65</ecNumber>
    </recommendedName>
</protein>
<comment type="pathway">
    <text evidence="2">Purine metabolism; 3',5'-cyclic di-GMP biosynthesis.</text>
</comment>
<organism evidence="8 9">
    <name type="scientific">Rouxiella aceris</name>
    <dbReference type="NCBI Taxonomy" id="2703884"/>
    <lineage>
        <taxon>Bacteria</taxon>
        <taxon>Pseudomonadati</taxon>
        <taxon>Pseudomonadota</taxon>
        <taxon>Gammaproteobacteria</taxon>
        <taxon>Enterobacterales</taxon>
        <taxon>Yersiniaceae</taxon>
        <taxon>Rouxiella</taxon>
    </lineage>
</organism>
<dbReference type="PROSITE" id="PS50887">
    <property type="entry name" value="GGDEF"/>
    <property type="match status" value="1"/>
</dbReference>
<evidence type="ECO:0000313" key="8">
    <source>
        <dbReference type="EMBL" id="NMP27642.1"/>
    </source>
</evidence>
<feature type="transmembrane region" description="Helical" evidence="5">
    <location>
        <begin position="26"/>
        <end position="50"/>
    </location>
</feature>
<evidence type="ECO:0000313" key="9">
    <source>
        <dbReference type="Proteomes" id="UP000585363"/>
    </source>
</evidence>
<evidence type="ECO:0000256" key="5">
    <source>
        <dbReference type="SAM" id="Phobius"/>
    </source>
</evidence>
<name>A0A848ML27_9GAMM</name>
<accession>A0A848ML27</accession>
<keyword evidence="5" id="KW-1133">Transmembrane helix</keyword>
<dbReference type="PANTHER" id="PTHR46663:SF2">
    <property type="entry name" value="GGDEF DOMAIN-CONTAINING PROTEIN"/>
    <property type="match status" value="1"/>
</dbReference>
<proteinExistence type="predicted"/>
<dbReference type="InterPro" id="IPR052163">
    <property type="entry name" value="DGC-Regulatory_Protein"/>
</dbReference>
<dbReference type="SUPFAM" id="SSF55073">
    <property type="entry name" value="Nucleotide cyclase"/>
    <property type="match status" value="1"/>
</dbReference>
<dbReference type="PANTHER" id="PTHR46663">
    <property type="entry name" value="DIGUANYLATE CYCLASE DGCT-RELATED"/>
    <property type="match status" value="1"/>
</dbReference>
<dbReference type="GO" id="GO:0016020">
    <property type="term" value="C:membrane"/>
    <property type="evidence" value="ECO:0007669"/>
    <property type="project" value="InterPro"/>
</dbReference>
<evidence type="ECO:0000256" key="1">
    <source>
        <dbReference type="ARBA" id="ARBA00001946"/>
    </source>
</evidence>
<sequence length="440" mass="47777">MIHNHSLSADNPSKARPTLSRVLNRIHFMVIVIAIGLAGILLTLLALLAIRAHTEKNLQLIARAISYTSEAAIVFNDNSAVREALKIIAVNEEFYQATITSPGGELIAEWKRPANATWNKLGQYVGHLAFPAPVSLPIVHSGETVALITLSADGSGMIGFLLQVFIGLLLSLLLSALIAFYLSKHMLSGIVGSLQHITHVAHDVSANRTFNVRVPSASIAELHELSSDFNSLLNELESWQHHLKIENDSLIHKALHDGLTGLYNRAFFIDTLNQCFNPLRAENSLALLFIDVDNFKHINDSLGHAAGDIVLTTLGERLSPTIRDSDLLCRLGGDEFAILLSPIHSLEEACHIADHIVQSMQQPISLLGNNSLYVSLSIGIALYPWHGQTAKELLERADGAMYRSKSVAGSCWHLAGNVHLTSGTLPVGSPISSTLAEKQP</sequence>
<dbReference type="InterPro" id="IPR029787">
    <property type="entry name" value="Nucleotide_cyclase"/>
</dbReference>
<dbReference type="InterPro" id="IPR043128">
    <property type="entry name" value="Rev_trsase/Diguanyl_cyclase"/>
</dbReference>
<reference evidence="8 9" key="2">
    <citation type="submission" date="2020-06" db="EMBL/GenBank/DDBJ databases">
        <title>Polyphasic characterization of a Rahnella strain isolated from tree sap.</title>
        <authorList>
            <person name="Kim I.S."/>
        </authorList>
    </citation>
    <scope>NUCLEOTIDE SEQUENCE [LARGE SCALE GENOMIC DNA]</scope>
    <source>
        <strain evidence="8 9">SAP-1</strain>
    </source>
</reference>
<dbReference type="GO" id="GO:0007165">
    <property type="term" value="P:signal transduction"/>
    <property type="evidence" value="ECO:0007669"/>
    <property type="project" value="InterPro"/>
</dbReference>
<evidence type="ECO:0000256" key="2">
    <source>
        <dbReference type="ARBA" id="ARBA00004665"/>
    </source>
</evidence>
<dbReference type="AlphaFoldDB" id="A0A848ML27"/>
<dbReference type="RefSeq" id="WP_169403357.1">
    <property type="nucleotide sequence ID" value="NZ_JAADJU010000006.1"/>
</dbReference>
<dbReference type="InterPro" id="IPR033417">
    <property type="entry name" value="CHASE8"/>
</dbReference>
<evidence type="ECO:0000256" key="4">
    <source>
        <dbReference type="ARBA" id="ARBA00034247"/>
    </source>
</evidence>